<dbReference type="Gene3D" id="1.20.120.1750">
    <property type="match status" value="1"/>
</dbReference>
<evidence type="ECO:0000256" key="7">
    <source>
        <dbReference type="ARBA" id="ARBA00022786"/>
    </source>
</evidence>
<evidence type="ECO:0000313" key="11">
    <source>
        <dbReference type="Proteomes" id="UP000294847"/>
    </source>
</evidence>
<dbReference type="EC" id="2.3.2.31" evidence="2"/>
<dbReference type="GO" id="GO:0061630">
    <property type="term" value="F:ubiquitin protein ligase activity"/>
    <property type="evidence" value="ECO:0007669"/>
    <property type="project" value="UniProtKB-EC"/>
</dbReference>
<evidence type="ECO:0000256" key="1">
    <source>
        <dbReference type="ARBA" id="ARBA00001798"/>
    </source>
</evidence>
<dbReference type="AlphaFoldDB" id="A0A4P7N5W0"/>
<dbReference type="PROSITE" id="PS51873">
    <property type="entry name" value="TRIAD"/>
    <property type="match status" value="1"/>
</dbReference>
<keyword evidence="7" id="KW-0833">Ubl conjugation pathway</keyword>
<dbReference type="Proteomes" id="UP000294847">
    <property type="component" value="Chromosome 2"/>
</dbReference>
<dbReference type="InterPro" id="IPR044066">
    <property type="entry name" value="TRIAD_supradom"/>
</dbReference>
<name>A0A4P7N5W0_PYROR</name>
<organism evidence="10 11">
    <name type="scientific">Pyricularia oryzae</name>
    <name type="common">Rice blast fungus</name>
    <name type="synonym">Magnaporthe oryzae</name>
    <dbReference type="NCBI Taxonomy" id="318829"/>
    <lineage>
        <taxon>Eukaryota</taxon>
        <taxon>Fungi</taxon>
        <taxon>Dikarya</taxon>
        <taxon>Ascomycota</taxon>
        <taxon>Pezizomycotina</taxon>
        <taxon>Sordariomycetes</taxon>
        <taxon>Sordariomycetidae</taxon>
        <taxon>Magnaporthales</taxon>
        <taxon>Pyriculariaceae</taxon>
        <taxon>Pyricularia</taxon>
    </lineage>
</organism>
<feature type="domain" description="RING-type" evidence="9">
    <location>
        <begin position="139"/>
        <end position="337"/>
    </location>
</feature>
<sequence>MDTDTLALIVQLQLDDLEAITAGVIGKGRATEAPEDIQIAAELFRAELVAQAAVISDKAFSQSIANAVIKDGGLIMECLAAENRQPAESSITNLDDELIDKLKTLYVTDGEELKLEDSDVPHSESSSWAASRQEVVRRPQRECTSCGDQYDFTNVARCPCSHEYCRECLAKLFEGSTVDESSFPPRCCGQPIPLDPNRIFLSPELVGRFKAKRLEFEMPNRTYCHDPKCSTFVPLQFIDEKTSIAICVRCRKKTCTTCKGEPHGGDCPQDPGLQEVLALAAKEGWQRCYSCRRIVEFKGGCYHMSKGAIFITGCRCRAEFCYICGGRWKSCRCQFWEERGLVNVAAIVDDGNPRALGLGPN</sequence>
<accession>A0A4P7N5W0</accession>
<keyword evidence="6" id="KW-0863">Zinc-finger</keyword>
<evidence type="ECO:0000259" key="9">
    <source>
        <dbReference type="PROSITE" id="PS51873"/>
    </source>
</evidence>
<dbReference type="CDD" id="cd20335">
    <property type="entry name" value="BRcat_RBR"/>
    <property type="match status" value="1"/>
</dbReference>
<dbReference type="Pfam" id="PF01485">
    <property type="entry name" value="IBR"/>
    <property type="match status" value="1"/>
</dbReference>
<dbReference type="PANTHER" id="PTHR11685">
    <property type="entry name" value="RBR FAMILY RING FINGER AND IBR DOMAIN-CONTAINING"/>
    <property type="match status" value="1"/>
</dbReference>
<dbReference type="InterPro" id="IPR017907">
    <property type="entry name" value="Znf_RING_CS"/>
</dbReference>
<dbReference type="EMBL" id="CP034205">
    <property type="protein sequence ID" value="QBZ56186.1"/>
    <property type="molecule type" value="Genomic_DNA"/>
</dbReference>
<dbReference type="CDD" id="cd22584">
    <property type="entry name" value="Rcat_RBR_unk"/>
    <property type="match status" value="1"/>
</dbReference>
<keyword evidence="3" id="KW-0808">Transferase</keyword>
<dbReference type="GO" id="GO:0008270">
    <property type="term" value="F:zinc ion binding"/>
    <property type="evidence" value="ECO:0007669"/>
    <property type="project" value="UniProtKB-KW"/>
</dbReference>
<evidence type="ECO:0000256" key="3">
    <source>
        <dbReference type="ARBA" id="ARBA00022679"/>
    </source>
</evidence>
<dbReference type="InterPro" id="IPR031127">
    <property type="entry name" value="E3_UB_ligase_RBR"/>
</dbReference>
<dbReference type="GO" id="GO:0016567">
    <property type="term" value="P:protein ubiquitination"/>
    <property type="evidence" value="ECO:0007669"/>
    <property type="project" value="InterPro"/>
</dbReference>
<reference evidence="10 11" key="1">
    <citation type="journal article" date="2019" name="Mol. Biol. Evol.">
        <title>Blast fungal genomes show frequent chromosomal changes, gene gains and losses, and effector gene turnover.</title>
        <authorList>
            <person name="Gomez Luciano L.B."/>
            <person name="Jason Tsai I."/>
            <person name="Chuma I."/>
            <person name="Tosa Y."/>
            <person name="Chen Y.H."/>
            <person name="Li J.Y."/>
            <person name="Li M.Y."/>
            <person name="Jade Lu M.Y."/>
            <person name="Nakayashiki H."/>
            <person name="Li W.H."/>
        </authorList>
    </citation>
    <scope>NUCLEOTIDE SEQUENCE [LARGE SCALE GENOMIC DNA]</scope>
    <source>
        <strain evidence="10">MZ5-1-6</strain>
    </source>
</reference>
<dbReference type="InterPro" id="IPR013083">
    <property type="entry name" value="Znf_RING/FYVE/PHD"/>
</dbReference>
<dbReference type="PROSITE" id="PS00518">
    <property type="entry name" value="ZF_RING_1"/>
    <property type="match status" value="1"/>
</dbReference>
<evidence type="ECO:0000256" key="6">
    <source>
        <dbReference type="ARBA" id="ARBA00022771"/>
    </source>
</evidence>
<keyword evidence="4" id="KW-0479">Metal-binding</keyword>
<evidence type="ECO:0000256" key="8">
    <source>
        <dbReference type="ARBA" id="ARBA00022833"/>
    </source>
</evidence>
<keyword evidence="8" id="KW-0862">Zinc</keyword>
<dbReference type="SUPFAM" id="SSF57850">
    <property type="entry name" value="RING/U-box"/>
    <property type="match status" value="3"/>
</dbReference>
<keyword evidence="5" id="KW-0677">Repeat</keyword>
<evidence type="ECO:0000256" key="5">
    <source>
        <dbReference type="ARBA" id="ARBA00022737"/>
    </source>
</evidence>
<protein>
    <recommendedName>
        <fullName evidence="2">RBR-type E3 ubiquitin transferase</fullName>
        <ecNumber evidence="2">2.3.2.31</ecNumber>
    </recommendedName>
</protein>
<evidence type="ECO:0000313" key="10">
    <source>
        <dbReference type="EMBL" id="QBZ56186.1"/>
    </source>
</evidence>
<dbReference type="Gene3D" id="3.30.40.10">
    <property type="entry name" value="Zinc/RING finger domain, C3HC4 (zinc finger)"/>
    <property type="match status" value="1"/>
</dbReference>
<comment type="catalytic activity">
    <reaction evidence="1">
        <text>[E2 ubiquitin-conjugating enzyme]-S-ubiquitinyl-L-cysteine + [acceptor protein]-L-lysine = [E2 ubiquitin-conjugating enzyme]-L-cysteine + [acceptor protein]-N(6)-ubiquitinyl-L-lysine.</text>
        <dbReference type="EC" id="2.3.2.31"/>
    </reaction>
</comment>
<evidence type="ECO:0000256" key="2">
    <source>
        <dbReference type="ARBA" id="ARBA00012251"/>
    </source>
</evidence>
<gene>
    <name evidence="10" type="ORF">PoMZ_01092</name>
</gene>
<proteinExistence type="predicted"/>
<evidence type="ECO:0000256" key="4">
    <source>
        <dbReference type="ARBA" id="ARBA00022723"/>
    </source>
</evidence>
<dbReference type="InterPro" id="IPR002867">
    <property type="entry name" value="IBR_dom"/>
</dbReference>